<reference evidence="1" key="1">
    <citation type="submission" date="2022-01" db="EMBL/GenBank/DDBJ databases">
        <authorList>
            <person name="King R."/>
        </authorList>
    </citation>
    <scope>NUCLEOTIDE SEQUENCE</scope>
</reference>
<protein>
    <submittedName>
        <fullName evidence="1">Uncharacterized protein</fullName>
    </submittedName>
</protein>
<sequence length="266" mass="29702">MASKFNLFQFYRMCTVTALLSAHPALSSHHGPLHLPILVSAIETSLDRETLEYQGWIYDESNFLTSAKKASCNSNYFQLRQGHQHIQEFSDGSNQKPIPESRTGFPLGRGRFRAAIMLKSLQLESSMQMRSPEGIKGTVHLSRDSLPLGQEHWVAPSIDLRGARAVRGWWRSGSAMSQKEGGGGQPSPISLMLGLIHIHVCQLSPIPLVYNLISPWNGGNICLYFLLRPFCKQPTPNQSYLITTIHLHRFSLTTQPFAIVPPAVIK</sequence>
<evidence type="ECO:0000313" key="1">
    <source>
        <dbReference type="EMBL" id="CAH1389434.1"/>
    </source>
</evidence>
<organism evidence="1 2">
    <name type="scientific">Nezara viridula</name>
    <name type="common">Southern green stink bug</name>
    <name type="synonym">Cimex viridulus</name>
    <dbReference type="NCBI Taxonomy" id="85310"/>
    <lineage>
        <taxon>Eukaryota</taxon>
        <taxon>Metazoa</taxon>
        <taxon>Ecdysozoa</taxon>
        <taxon>Arthropoda</taxon>
        <taxon>Hexapoda</taxon>
        <taxon>Insecta</taxon>
        <taxon>Pterygota</taxon>
        <taxon>Neoptera</taxon>
        <taxon>Paraneoptera</taxon>
        <taxon>Hemiptera</taxon>
        <taxon>Heteroptera</taxon>
        <taxon>Panheteroptera</taxon>
        <taxon>Pentatomomorpha</taxon>
        <taxon>Pentatomoidea</taxon>
        <taxon>Pentatomidae</taxon>
        <taxon>Pentatominae</taxon>
        <taxon>Nezara</taxon>
    </lineage>
</organism>
<dbReference type="EMBL" id="OV725077">
    <property type="protein sequence ID" value="CAH1389434.1"/>
    <property type="molecule type" value="Genomic_DNA"/>
</dbReference>
<proteinExistence type="predicted"/>
<dbReference type="Proteomes" id="UP001152798">
    <property type="component" value="Chromosome 1"/>
</dbReference>
<name>A0A9P0E6Q2_NEZVI</name>
<evidence type="ECO:0000313" key="2">
    <source>
        <dbReference type="Proteomes" id="UP001152798"/>
    </source>
</evidence>
<keyword evidence="2" id="KW-1185">Reference proteome</keyword>
<accession>A0A9P0E6Q2</accession>
<gene>
    <name evidence="1" type="ORF">NEZAVI_LOCUS841</name>
</gene>
<dbReference type="AlphaFoldDB" id="A0A9P0E6Q2"/>